<reference evidence="2" key="1">
    <citation type="submission" date="2022-01" db="EMBL/GenBank/DDBJ databases">
        <authorList>
            <person name="Braso-Vives M."/>
        </authorList>
    </citation>
    <scope>NUCLEOTIDE SEQUENCE</scope>
</reference>
<keyword evidence="3" id="KW-1185">Reference proteome</keyword>
<evidence type="ECO:0000256" key="1">
    <source>
        <dbReference type="SAM" id="MobiDB-lite"/>
    </source>
</evidence>
<dbReference type="EMBL" id="OV696689">
    <property type="protein sequence ID" value="CAH1264074.1"/>
    <property type="molecule type" value="Genomic_DNA"/>
</dbReference>
<accession>A0A8K0ES64</accession>
<organism evidence="2 3">
    <name type="scientific">Branchiostoma lanceolatum</name>
    <name type="common">Common lancelet</name>
    <name type="synonym">Amphioxus lanceolatum</name>
    <dbReference type="NCBI Taxonomy" id="7740"/>
    <lineage>
        <taxon>Eukaryota</taxon>
        <taxon>Metazoa</taxon>
        <taxon>Chordata</taxon>
        <taxon>Cephalochordata</taxon>
        <taxon>Leptocardii</taxon>
        <taxon>Amphioxiformes</taxon>
        <taxon>Branchiostomatidae</taxon>
        <taxon>Branchiostoma</taxon>
    </lineage>
</organism>
<dbReference type="Proteomes" id="UP000838412">
    <property type="component" value="Chromosome 4"/>
</dbReference>
<dbReference type="OrthoDB" id="10067360at2759"/>
<proteinExistence type="predicted"/>
<name>A0A8K0ES64_BRALA</name>
<gene>
    <name evidence="2" type="primary">Hypp2849</name>
    <name evidence="2" type="ORF">BLAG_LOCUS18565</name>
</gene>
<dbReference type="AlphaFoldDB" id="A0A8K0ES64"/>
<evidence type="ECO:0000313" key="3">
    <source>
        <dbReference type="Proteomes" id="UP000838412"/>
    </source>
</evidence>
<feature type="region of interest" description="Disordered" evidence="1">
    <location>
        <begin position="1"/>
        <end position="50"/>
    </location>
</feature>
<protein>
    <submittedName>
        <fullName evidence="2">Hypp2849 protein</fullName>
    </submittedName>
</protein>
<evidence type="ECO:0000313" key="2">
    <source>
        <dbReference type="EMBL" id="CAH1264074.1"/>
    </source>
</evidence>
<sequence length="125" mass="14055">MLLSPPSGESFRVSDQLDGSYRTEDLSAPYDPPSDREDELHEDDDSLPAFSHDSIAPVVEIQERSCQHPADETIETDADTSQTDRVTYTIVAESSQRGGNMIFSSIGYRYAENQTERGKVYWRCS</sequence>